<protein>
    <submittedName>
        <fullName evidence="2">Uu.00g089360.m01.CDS01</fullName>
    </submittedName>
</protein>
<name>A0AAI8VNV8_9PEZI</name>
<organism evidence="2 3">
    <name type="scientific">Anthostomella pinea</name>
    <dbReference type="NCBI Taxonomy" id="933095"/>
    <lineage>
        <taxon>Eukaryota</taxon>
        <taxon>Fungi</taxon>
        <taxon>Dikarya</taxon>
        <taxon>Ascomycota</taxon>
        <taxon>Pezizomycotina</taxon>
        <taxon>Sordariomycetes</taxon>
        <taxon>Xylariomycetidae</taxon>
        <taxon>Xylariales</taxon>
        <taxon>Xylariaceae</taxon>
        <taxon>Anthostomella</taxon>
    </lineage>
</organism>
<proteinExistence type="predicted"/>
<dbReference type="Proteomes" id="UP001295740">
    <property type="component" value="Unassembled WGS sequence"/>
</dbReference>
<sequence length="74" mass="8151">MQLQSTFGTLLLALSLGFAVANPCNEKYIKEDDCNKDCADYYGSCTSYNGGVLSPHKWECICDQYLKDGDSVAK</sequence>
<evidence type="ECO:0000313" key="3">
    <source>
        <dbReference type="Proteomes" id="UP001295740"/>
    </source>
</evidence>
<reference evidence="2" key="1">
    <citation type="submission" date="2023-10" db="EMBL/GenBank/DDBJ databases">
        <authorList>
            <person name="Hackl T."/>
        </authorList>
    </citation>
    <scope>NUCLEOTIDE SEQUENCE</scope>
</reference>
<accession>A0AAI8VNV8</accession>
<feature type="chain" id="PRO_5042477772" evidence="1">
    <location>
        <begin position="22"/>
        <end position="74"/>
    </location>
</feature>
<comment type="caution">
    <text evidence="2">The sequence shown here is derived from an EMBL/GenBank/DDBJ whole genome shotgun (WGS) entry which is preliminary data.</text>
</comment>
<gene>
    <name evidence="2" type="ORF">KHLLAP_LOCUS8218</name>
</gene>
<keyword evidence="3" id="KW-1185">Reference proteome</keyword>
<feature type="signal peptide" evidence="1">
    <location>
        <begin position="1"/>
        <end position="21"/>
    </location>
</feature>
<evidence type="ECO:0000256" key="1">
    <source>
        <dbReference type="SAM" id="SignalP"/>
    </source>
</evidence>
<dbReference type="AlphaFoldDB" id="A0AAI8VNV8"/>
<dbReference type="EMBL" id="CAUWAG010000010">
    <property type="protein sequence ID" value="CAJ2507750.1"/>
    <property type="molecule type" value="Genomic_DNA"/>
</dbReference>
<evidence type="ECO:0000313" key="2">
    <source>
        <dbReference type="EMBL" id="CAJ2507750.1"/>
    </source>
</evidence>
<keyword evidence="1" id="KW-0732">Signal</keyword>